<organism evidence="1 2">
    <name type="scientific">Propionibacterium cyclohexanicum</name>
    <dbReference type="NCBI Taxonomy" id="64702"/>
    <lineage>
        <taxon>Bacteria</taxon>
        <taxon>Bacillati</taxon>
        <taxon>Actinomycetota</taxon>
        <taxon>Actinomycetes</taxon>
        <taxon>Propionibacteriales</taxon>
        <taxon>Propionibacteriaceae</taxon>
        <taxon>Propionibacterium</taxon>
    </lineage>
</organism>
<gene>
    <name evidence="1" type="ORF">SAMN05443377_10359</name>
</gene>
<dbReference type="SUPFAM" id="SSF55486">
    <property type="entry name" value="Metalloproteases ('zincins'), catalytic domain"/>
    <property type="match status" value="1"/>
</dbReference>
<proteinExistence type="predicted"/>
<sequence length="187" mass="20713">MATALSLHPFLEQRLSFTAHRLVQRQAPAPADSPQRAYAGNMRTRDRHGRGLRGPLALPNPLTTRPVAVPQQPRGLAYFLLCVQDAVSEVATHCPDVIDEIDIGVDEVPDARTLWNDIGEYDAVPLAAAVEAVGEQHPRVVIYRRPLERRAADREDLHELVHETLVDQLVALTGRSVDEIDPDQGED</sequence>
<keyword evidence="2" id="KW-1185">Reference proteome</keyword>
<dbReference type="EMBL" id="FOGZ01000003">
    <property type="protein sequence ID" value="SER58656.1"/>
    <property type="molecule type" value="Genomic_DNA"/>
</dbReference>
<dbReference type="InterPro" id="IPR038555">
    <property type="entry name" value="Zincin_1_sf"/>
</dbReference>
<accession>A0A1H9QDP0</accession>
<reference evidence="1 2" key="1">
    <citation type="submission" date="2016-10" db="EMBL/GenBank/DDBJ databases">
        <authorList>
            <person name="de Groot N.N."/>
        </authorList>
    </citation>
    <scope>NUCLEOTIDE SEQUENCE [LARGE SCALE GENOMIC DNA]</scope>
    <source>
        <strain evidence="1 2">DSM 16859</strain>
    </source>
</reference>
<dbReference type="STRING" id="64702.SAMN05443377_10359"/>
<dbReference type="InterPro" id="IPR010428">
    <property type="entry name" value="Zincin_1"/>
</dbReference>
<dbReference type="AlphaFoldDB" id="A0A1H9QDP0"/>
<dbReference type="Pfam" id="PF06262">
    <property type="entry name" value="Zincin_1"/>
    <property type="match status" value="1"/>
</dbReference>
<dbReference type="Gene3D" id="3.30.2010.20">
    <property type="match status" value="1"/>
</dbReference>
<evidence type="ECO:0000313" key="2">
    <source>
        <dbReference type="Proteomes" id="UP000198815"/>
    </source>
</evidence>
<evidence type="ECO:0000313" key="1">
    <source>
        <dbReference type="EMBL" id="SER58656.1"/>
    </source>
</evidence>
<dbReference type="Proteomes" id="UP000198815">
    <property type="component" value="Unassembled WGS sequence"/>
</dbReference>
<dbReference type="CDD" id="cd12954">
    <property type="entry name" value="MMP_TTHA0227_like_1"/>
    <property type="match status" value="1"/>
</dbReference>
<protein>
    <submittedName>
        <fullName evidence="1">Zinicin-like metallopeptidase</fullName>
    </submittedName>
</protein>
<name>A0A1H9QDP0_9ACTN</name>